<keyword evidence="2" id="KW-0378">Hydrolase</keyword>
<feature type="domain" description="PNPLA" evidence="3">
    <location>
        <begin position="8"/>
        <end position="209"/>
    </location>
</feature>
<dbReference type="InterPro" id="IPR016035">
    <property type="entry name" value="Acyl_Trfase/lysoPLipase"/>
</dbReference>
<reference evidence="5" key="1">
    <citation type="journal article" date="2019" name="Int. J. Syst. Evol. Microbiol.">
        <title>The Global Catalogue of Microorganisms (GCM) 10K type strain sequencing project: providing services to taxonomists for standard genome sequencing and annotation.</title>
        <authorList>
            <consortium name="The Broad Institute Genomics Platform"/>
            <consortium name="The Broad Institute Genome Sequencing Center for Infectious Disease"/>
            <person name="Wu L."/>
            <person name="Ma J."/>
        </authorList>
    </citation>
    <scope>NUCLEOTIDE SEQUENCE [LARGE SCALE GENOMIC DNA]</scope>
    <source>
        <strain evidence="5">CCUG 57113</strain>
    </source>
</reference>
<keyword evidence="2" id="KW-0442">Lipid degradation</keyword>
<feature type="active site" description="Nucleophile" evidence="2">
    <location>
        <position position="41"/>
    </location>
</feature>
<protein>
    <submittedName>
        <fullName evidence="4">Patatin-like phospholipase family protein</fullName>
    </submittedName>
</protein>
<dbReference type="RefSeq" id="WP_378081290.1">
    <property type="nucleotide sequence ID" value="NZ_JBHSMH010000005.1"/>
</dbReference>
<dbReference type="CDD" id="cd07207">
    <property type="entry name" value="Pat_ExoU_VipD_like"/>
    <property type="match status" value="1"/>
</dbReference>
<organism evidence="4 5">
    <name type="scientific">Cohnella suwonensis</name>
    <dbReference type="NCBI Taxonomy" id="696072"/>
    <lineage>
        <taxon>Bacteria</taxon>
        <taxon>Bacillati</taxon>
        <taxon>Bacillota</taxon>
        <taxon>Bacilli</taxon>
        <taxon>Bacillales</taxon>
        <taxon>Paenibacillaceae</taxon>
        <taxon>Cohnella</taxon>
    </lineage>
</organism>
<proteinExistence type="predicted"/>
<evidence type="ECO:0000313" key="5">
    <source>
        <dbReference type="Proteomes" id="UP001596105"/>
    </source>
</evidence>
<gene>
    <name evidence="4" type="ORF">ACFPPD_04180</name>
</gene>
<evidence type="ECO:0000256" key="1">
    <source>
        <dbReference type="ARBA" id="ARBA00023098"/>
    </source>
</evidence>
<keyword evidence="1 2" id="KW-0443">Lipid metabolism</keyword>
<name>A0ABW0LRL9_9BACL</name>
<evidence type="ECO:0000259" key="3">
    <source>
        <dbReference type="PROSITE" id="PS51635"/>
    </source>
</evidence>
<feature type="active site" description="Proton acceptor" evidence="2">
    <location>
        <position position="196"/>
    </location>
</feature>
<evidence type="ECO:0000313" key="4">
    <source>
        <dbReference type="EMBL" id="MFC5467905.1"/>
    </source>
</evidence>
<dbReference type="PANTHER" id="PTHR46394">
    <property type="entry name" value="ANNEXIN"/>
    <property type="match status" value="1"/>
</dbReference>
<dbReference type="PANTHER" id="PTHR46394:SF1">
    <property type="entry name" value="PNPLA DOMAIN-CONTAINING PROTEIN"/>
    <property type="match status" value="1"/>
</dbReference>
<evidence type="ECO:0000256" key="2">
    <source>
        <dbReference type="PROSITE-ProRule" id="PRU01161"/>
    </source>
</evidence>
<dbReference type="EMBL" id="JBHSMH010000005">
    <property type="protein sequence ID" value="MFC5467905.1"/>
    <property type="molecule type" value="Genomic_DNA"/>
</dbReference>
<dbReference type="SUPFAM" id="SSF52151">
    <property type="entry name" value="FabD/lysophospholipase-like"/>
    <property type="match status" value="1"/>
</dbReference>
<comment type="caution">
    <text evidence="4">The sequence shown here is derived from an EMBL/GenBank/DDBJ whole genome shotgun (WGS) entry which is preliminary data.</text>
</comment>
<dbReference type="InterPro" id="IPR052580">
    <property type="entry name" value="Lipid_Hydrolase"/>
</dbReference>
<feature type="short sequence motif" description="GXGXXG" evidence="2">
    <location>
        <begin position="12"/>
        <end position="17"/>
    </location>
</feature>
<dbReference type="Proteomes" id="UP001596105">
    <property type="component" value="Unassembled WGS sequence"/>
</dbReference>
<sequence length="324" mass="35418">MQTTAVNAVFEGGGVKGISLTGAVRAAEQNGIVFHRVAGTSSGSIVAALIAAGYSAVEMRDMIERTPFKSLLKRGALYNAKLVGPALRVLLRKGLYSGDALEAWVESMLADRGIRCFGDLPEGKLRIVASDITNGKLLVLPEDIRHYGAEPGKLSVAKAIRMSTSIPYFFDPVVLKQPWKERKRSAIQSRASYVVDGGLLSNFPLWLFERDANEEAPIPVIGFQMVGRSDAHPHRISGPVTMFQAMFETMLGAHDERYIEKHNVIRTIKIPTLGVGSTSFDLSPKMSLALYESGLRAGEKFFRGWDRKSGTLKVTMTKMTEPGT</sequence>
<dbReference type="PROSITE" id="PS51635">
    <property type="entry name" value="PNPLA"/>
    <property type="match status" value="1"/>
</dbReference>
<dbReference type="Pfam" id="PF01734">
    <property type="entry name" value="Patatin"/>
    <property type="match status" value="1"/>
</dbReference>
<feature type="short sequence motif" description="DGA/G" evidence="2">
    <location>
        <begin position="196"/>
        <end position="198"/>
    </location>
</feature>
<keyword evidence="5" id="KW-1185">Reference proteome</keyword>
<accession>A0ABW0LRL9</accession>
<dbReference type="InterPro" id="IPR002641">
    <property type="entry name" value="PNPLA_dom"/>
</dbReference>
<dbReference type="Gene3D" id="3.40.1090.10">
    <property type="entry name" value="Cytosolic phospholipase A2 catalytic domain"/>
    <property type="match status" value="2"/>
</dbReference>
<feature type="short sequence motif" description="GXSXG" evidence="2">
    <location>
        <begin position="39"/>
        <end position="43"/>
    </location>
</feature>